<dbReference type="SUPFAM" id="SSF52540">
    <property type="entry name" value="P-loop containing nucleoside triphosphate hydrolases"/>
    <property type="match status" value="1"/>
</dbReference>
<dbReference type="GO" id="GO:0003677">
    <property type="term" value="F:DNA binding"/>
    <property type="evidence" value="ECO:0007669"/>
    <property type="project" value="InterPro"/>
</dbReference>
<dbReference type="RefSeq" id="WP_036483182.1">
    <property type="nucleotide sequence ID" value="NZ_JMQM01000001.1"/>
</dbReference>
<comment type="catalytic activity">
    <reaction evidence="10 11">
        <text>DNA(n) + a 2'-deoxyribonucleoside 5'-triphosphate = DNA(n+1) + diphosphate</text>
        <dbReference type="Rhea" id="RHEA:22508"/>
        <dbReference type="Rhea" id="RHEA-COMP:17339"/>
        <dbReference type="Rhea" id="RHEA-COMP:17340"/>
        <dbReference type="ChEBI" id="CHEBI:33019"/>
        <dbReference type="ChEBI" id="CHEBI:61560"/>
        <dbReference type="ChEBI" id="CHEBI:173112"/>
        <dbReference type="EC" id="2.7.7.7"/>
    </reaction>
</comment>
<evidence type="ECO:0000313" key="15">
    <source>
        <dbReference type="Proteomes" id="UP000053675"/>
    </source>
</evidence>
<dbReference type="PATRIC" id="fig|472175.3.peg.2378"/>
<dbReference type="SUPFAM" id="SSF48019">
    <property type="entry name" value="post-AAA+ oligomerization domain-like"/>
    <property type="match status" value="1"/>
</dbReference>
<evidence type="ECO:0000256" key="5">
    <source>
        <dbReference type="ARBA" id="ARBA00022723"/>
    </source>
</evidence>
<dbReference type="FunFam" id="1.20.272.10:FF:000003">
    <property type="entry name" value="DNA polymerase III subunit gamma/tau"/>
    <property type="match status" value="1"/>
</dbReference>
<dbReference type="AlphaFoldDB" id="A0A084UEF3"/>
<dbReference type="OrthoDB" id="9810148at2"/>
<dbReference type="PANTHER" id="PTHR11669:SF0">
    <property type="entry name" value="PROTEIN STICHEL-LIKE 2"/>
    <property type="match status" value="1"/>
</dbReference>
<feature type="region of interest" description="Disordered" evidence="12">
    <location>
        <begin position="393"/>
        <end position="428"/>
    </location>
</feature>
<dbReference type="eggNOG" id="COG2812">
    <property type="taxonomic scope" value="Bacteria"/>
</dbReference>
<evidence type="ECO:0000256" key="11">
    <source>
        <dbReference type="RuleBase" id="RU364063"/>
    </source>
</evidence>
<evidence type="ECO:0000256" key="2">
    <source>
        <dbReference type="ARBA" id="ARBA00022679"/>
    </source>
</evidence>
<dbReference type="PANTHER" id="PTHR11669">
    <property type="entry name" value="REPLICATION FACTOR C / DNA POLYMERASE III GAMMA-TAU SUBUNIT"/>
    <property type="match status" value="1"/>
</dbReference>
<keyword evidence="5" id="KW-0479">Metal-binding</keyword>
<dbReference type="GO" id="GO:0006261">
    <property type="term" value="P:DNA-templated DNA replication"/>
    <property type="evidence" value="ECO:0007669"/>
    <property type="project" value="TreeGrafter"/>
</dbReference>
<dbReference type="GO" id="GO:0005524">
    <property type="term" value="F:ATP binding"/>
    <property type="evidence" value="ECO:0007669"/>
    <property type="project" value="UniProtKB-KW"/>
</dbReference>
<keyword evidence="8 11" id="KW-0067">ATP-binding</keyword>
<dbReference type="Gene3D" id="1.20.272.10">
    <property type="match status" value="1"/>
</dbReference>
<dbReference type="NCBIfam" id="TIGR02397">
    <property type="entry name" value="dnaX_nterm"/>
    <property type="match status" value="1"/>
</dbReference>
<dbReference type="InterPro" id="IPR022754">
    <property type="entry name" value="DNA_pol_III_gamma-3"/>
</dbReference>
<keyword evidence="4 11" id="KW-0235">DNA replication</keyword>
<dbReference type="CDD" id="cd00009">
    <property type="entry name" value="AAA"/>
    <property type="match status" value="1"/>
</dbReference>
<dbReference type="FunFam" id="1.10.8.60:FF:000013">
    <property type="entry name" value="DNA polymerase III subunit gamma/tau"/>
    <property type="match status" value="1"/>
</dbReference>
<dbReference type="FunFam" id="3.40.50.300:FF:000014">
    <property type="entry name" value="DNA polymerase III subunit gamma/tau"/>
    <property type="match status" value="1"/>
</dbReference>
<evidence type="ECO:0000313" key="14">
    <source>
        <dbReference type="EMBL" id="KFB11339.1"/>
    </source>
</evidence>
<accession>A0A084UEF3</accession>
<dbReference type="NCBIfam" id="NF006585">
    <property type="entry name" value="PRK09111.1"/>
    <property type="match status" value="1"/>
</dbReference>
<dbReference type="SMART" id="SM00382">
    <property type="entry name" value="AAA"/>
    <property type="match status" value="1"/>
</dbReference>
<evidence type="ECO:0000256" key="8">
    <source>
        <dbReference type="ARBA" id="ARBA00022840"/>
    </source>
</evidence>
<dbReference type="Pfam" id="PF12169">
    <property type="entry name" value="DNA_pol3_gamma3"/>
    <property type="match status" value="1"/>
</dbReference>
<feature type="domain" description="AAA+ ATPase" evidence="13">
    <location>
        <begin position="49"/>
        <end position="195"/>
    </location>
</feature>
<keyword evidence="6 11" id="KW-0547">Nucleotide-binding</keyword>
<feature type="compositionally biased region" description="Gly residues" evidence="12">
    <location>
        <begin position="406"/>
        <end position="416"/>
    </location>
</feature>
<dbReference type="InterPro" id="IPR012763">
    <property type="entry name" value="DNA_pol_III_sug/sutau_N"/>
</dbReference>
<feature type="region of interest" description="Disordered" evidence="12">
    <location>
        <begin position="583"/>
        <end position="606"/>
    </location>
</feature>
<evidence type="ECO:0000256" key="1">
    <source>
        <dbReference type="ARBA" id="ARBA00006360"/>
    </source>
</evidence>
<dbReference type="Pfam" id="PF22608">
    <property type="entry name" value="DNAX_ATPase_lid"/>
    <property type="match status" value="1"/>
</dbReference>
<dbReference type="Pfam" id="PF13177">
    <property type="entry name" value="DNA_pol3_delta2"/>
    <property type="match status" value="1"/>
</dbReference>
<dbReference type="InterPro" id="IPR022107">
    <property type="entry name" value="DNA_pol_III_gamma/tau_C"/>
</dbReference>
<organism evidence="14 15">
    <name type="scientific">Nitratireductor basaltis</name>
    <dbReference type="NCBI Taxonomy" id="472175"/>
    <lineage>
        <taxon>Bacteria</taxon>
        <taxon>Pseudomonadati</taxon>
        <taxon>Pseudomonadota</taxon>
        <taxon>Alphaproteobacteria</taxon>
        <taxon>Hyphomicrobiales</taxon>
        <taxon>Phyllobacteriaceae</taxon>
        <taxon>Nitratireductor</taxon>
    </lineage>
</organism>
<evidence type="ECO:0000256" key="10">
    <source>
        <dbReference type="ARBA" id="ARBA00049244"/>
    </source>
</evidence>
<protein>
    <recommendedName>
        <fullName evidence="11">DNA polymerase III subunit gamma/tau</fullName>
        <ecNumber evidence="11">2.7.7.7</ecNumber>
    </recommendedName>
</protein>
<evidence type="ECO:0000256" key="4">
    <source>
        <dbReference type="ARBA" id="ARBA00022705"/>
    </source>
</evidence>
<dbReference type="InterPro" id="IPR045085">
    <property type="entry name" value="HLD_clamp_pol_III_gamma_tau"/>
</dbReference>
<dbReference type="InterPro" id="IPR050238">
    <property type="entry name" value="DNA_Rep/Repair_Clamp_Loader"/>
</dbReference>
<dbReference type="GO" id="GO:0003887">
    <property type="term" value="F:DNA-directed DNA polymerase activity"/>
    <property type="evidence" value="ECO:0007669"/>
    <property type="project" value="UniProtKB-KW"/>
</dbReference>
<evidence type="ECO:0000256" key="3">
    <source>
        <dbReference type="ARBA" id="ARBA00022695"/>
    </source>
</evidence>
<dbReference type="InterPro" id="IPR003593">
    <property type="entry name" value="AAA+_ATPase"/>
</dbReference>
<sequence length="606" mass="66075">MADAGQSEQGKTAAYRVLARKYRPQDFSTLIGQEPMVRTLTNAFSTGRIAQAWMLTGVRGVGKTTTARILARALNYKTDTIDQPSIDLTVPGEHCEAIMEGRHVDVVEMDAASHTGIDDIREIIDQVRYAPVSARYKVYIIDEVHMLSTQAFNGLLKTLEEPPPHVKFIFATTEIRKVPITVLSRCQRFDLRRVDAALLTEHLKGISDKEGVSVEDEALAMVARAAEGSVRDSLSILDQAIAHSSGAVTAVTVRDMLGLADRARVIDLFEHLMKGDVAAALGEFRNQYDAGADPATVLTDLAEFNHLVTRIRFVPEAANDASLSPDERTRGLEFSQGLSVRVLSRAWQMLVKGIQEVQHSNRPVAAAEMVLIRLAHAANLPTLDEALKQIENQPAGGAPAPRLNGNGSGAHTGNGGAQAVASQNYQATTSDGRTMRLVQDEQAPQFHTAPQAEPEPQPDAVPLKSLADIANLADKHRDMAFKVQFKRCVRLVSIEPGKLEVNLTEDAPKTLLGDLTNRLKDWTGRRWIVTLSREEGSDTLFDQEASRRESVIADAKADPTVAAILKSFPGAKVLDVRIPDATDDDVEAETAIEDEVPVDPDEADED</sequence>
<name>A0A084UEF3_9HYPH</name>
<evidence type="ECO:0000256" key="6">
    <source>
        <dbReference type="ARBA" id="ARBA00022741"/>
    </source>
</evidence>
<dbReference type="InterPro" id="IPR008921">
    <property type="entry name" value="DNA_pol3_clamp-load_cplx_C"/>
</dbReference>
<dbReference type="CDD" id="cd18137">
    <property type="entry name" value="HLD_clamp_pol_III_gamma_tau"/>
    <property type="match status" value="1"/>
</dbReference>
<dbReference type="Gene3D" id="1.10.8.60">
    <property type="match status" value="1"/>
</dbReference>
<proteinExistence type="inferred from homology"/>
<dbReference type="Proteomes" id="UP000053675">
    <property type="component" value="Unassembled WGS sequence"/>
</dbReference>
<evidence type="ECO:0000256" key="12">
    <source>
        <dbReference type="SAM" id="MobiDB-lite"/>
    </source>
</evidence>
<reference evidence="14" key="1">
    <citation type="submission" date="2014-05" db="EMBL/GenBank/DDBJ databases">
        <title>Draft Genome Sequence of Nitratireductor basaltis Strain UMTGB225, A Marine Bacterium Isolated from Green Barrel Tunicate.</title>
        <authorList>
            <person name="Gan H.Y."/>
        </authorList>
    </citation>
    <scope>NUCLEOTIDE SEQUENCE [LARGE SCALE GENOMIC DNA]</scope>
    <source>
        <strain evidence="14">UMTGB225</strain>
    </source>
</reference>
<comment type="similarity">
    <text evidence="1 11">Belongs to the DnaX/STICHEL family.</text>
</comment>
<dbReference type="EMBL" id="JMQM01000001">
    <property type="protein sequence ID" value="KFB11339.1"/>
    <property type="molecule type" value="Genomic_DNA"/>
</dbReference>
<dbReference type="GO" id="GO:0009360">
    <property type="term" value="C:DNA polymerase III complex"/>
    <property type="evidence" value="ECO:0007669"/>
    <property type="project" value="InterPro"/>
</dbReference>
<keyword evidence="3 11" id="KW-0548">Nucleotidyltransferase</keyword>
<comment type="function">
    <text evidence="11">DNA polymerase III is a complex, multichain enzyme responsible for most of the replicative synthesis in bacteria. This DNA polymerase also exhibits 3' to 5' exonuclease activity.</text>
</comment>
<keyword evidence="9 11" id="KW-0239">DNA-directed DNA polymerase</keyword>
<dbReference type="STRING" id="472175.EL18_02387"/>
<evidence type="ECO:0000256" key="7">
    <source>
        <dbReference type="ARBA" id="ARBA00022833"/>
    </source>
</evidence>
<keyword evidence="2 11" id="KW-0808">Transferase</keyword>
<evidence type="ECO:0000259" key="13">
    <source>
        <dbReference type="SMART" id="SM00382"/>
    </source>
</evidence>
<dbReference type="Pfam" id="PF12362">
    <property type="entry name" value="DUF3646"/>
    <property type="match status" value="1"/>
</dbReference>
<keyword evidence="15" id="KW-1185">Reference proteome</keyword>
<dbReference type="InterPro" id="IPR027417">
    <property type="entry name" value="P-loop_NTPase"/>
</dbReference>
<gene>
    <name evidence="11" type="primary">dnaX</name>
    <name evidence="14" type="ORF">EL18_02387</name>
</gene>
<comment type="caution">
    <text evidence="14">The sequence shown here is derived from an EMBL/GenBank/DDBJ whole genome shotgun (WGS) entry which is preliminary data.</text>
</comment>
<dbReference type="EC" id="2.7.7.7" evidence="11"/>
<keyword evidence="7" id="KW-0862">Zinc</keyword>
<evidence type="ECO:0000256" key="9">
    <source>
        <dbReference type="ARBA" id="ARBA00022932"/>
    </source>
</evidence>
<comment type="subunit">
    <text evidence="11">DNA polymerase III contains a core (composed of alpha, epsilon and theta chains) that associates with a tau subunit. This core dimerizes to form the POLIII' complex. PolIII' associates with the gamma complex (composed of gamma, delta, delta', psi and chi chains) and with the beta chain to form the complete DNA polymerase III complex.</text>
</comment>
<dbReference type="GO" id="GO:0046872">
    <property type="term" value="F:metal ion binding"/>
    <property type="evidence" value="ECO:0007669"/>
    <property type="project" value="UniProtKB-KW"/>
</dbReference>
<dbReference type="Gene3D" id="3.40.50.300">
    <property type="entry name" value="P-loop containing nucleotide triphosphate hydrolases"/>
    <property type="match status" value="1"/>
</dbReference>